<dbReference type="GO" id="GO:0004672">
    <property type="term" value="F:protein kinase activity"/>
    <property type="evidence" value="ECO:0007669"/>
    <property type="project" value="InterPro"/>
</dbReference>
<comment type="subcellular location">
    <subcellularLocation>
        <location evidence="1">Cell membrane</location>
    </subcellularLocation>
</comment>
<proteinExistence type="predicted"/>
<dbReference type="Pfam" id="PF07714">
    <property type="entry name" value="PK_Tyr_Ser-Thr"/>
    <property type="match status" value="1"/>
</dbReference>
<organism evidence="6">
    <name type="scientific">Daucus carota subsp. sativus</name>
    <name type="common">Carrot</name>
    <dbReference type="NCBI Taxonomy" id="79200"/>
    <lineage>
        <taxon>Eukaryota</taxon>
        <taxon>Viridiplantae</taxon>
        <taxon>Streptophyta</taxon>
        <taxon>Embryophyta</taxon>
        <taxon>Tracheophyta</taxon>
        <taxon>Spermatophyta</taxon>
        <taxon>Magnoliopsida</taxon>
        <taxon>eudicotyledons</taxon>
        <taxon>Gunneridae</taxon>
        <taxon>Pentapetalae</taxon>
        <taxon>asterids</taxon>
        <taxon>campanulids</taxon>
        <taxon>Apiales</taxon>
        <taxon>Apiaceae</taxon>
        <taxon>Apioideae</taxon>
        <taxon>Scandiceae</taxon>
        <taxon>Daucinae</taxon>
        <taxon>Daucus</taxon>
        <taxon>Daucus sect. Daucus</taxon>
    </lineage>
</organism>
<feature type="region of interest" description="Disordered" evidence="4">
    <location>
        <begin position="16"/>
        <end position="60"/>
    </location>
</feature>
<feature type="binding site" evidence="3">
    <location>
        <position position="142"/>
    </location>
    <ligand>
        <name>ATP</name>
        <dbReference type="ChEBI" id="CHEBI:30616"/>
    </ligand>
</feature>
<keyword evidence="3" id="KW-0547">Nucleotide-binding</keyword>
<dbReference type="GO" id="GO:0005524">
    <property type="term" value="F:ATP binding"/>
    <property type="evidence" value="ECO:0007669"/>
    <property type="project" value="UniProtKB-UniRule"/>
</dbReference>
<evidence type="ECO:0000256" key="3">
    <source>
        <dbReference type="PROSITE-ProRule" id="PRU10141"/>
    </source>
</evidence>
<evidence type="ECO:0000256" key="2">
    <source>
        <dbReference type="ARBA" id="ARBA00022475"/>
    </source>
</evidence>
<comment type="caution">
    <text evidence="6">The sequence shown here is derived from an EMBL/GenBank/DDBJ whole genome shotgun (WGS) entry which is preliminary data.</text>
</comment>
<dbReference type="Gene3D" id="3.30.200.20">
    <property type="entry name" value="Phosphorylase Kinase, domain 1"/>
    <property type="match status" value="1"/>
</dbReference>
<feature type="compositionally biased region" description="Polar residues" evidence="4">
    <location>
        <begin position="17"/>
        <end position="26"/>
    </location>
</feature>
<dbReference type="AlphaFoldDB" id="A0A166AJY5"/>
<dbReference type="SUPFAM" id="SSF56112">
    <property type="entry name" value="Protein kinase-like (PK-like)"/>
    <property type="match status" value="1"/>
</dbReference>
<dbReference type="PROSITE" id="PS00107">
    <property type="entry name" value="PROTEIN_KINASE_ATP"/>
    <property type="match status" value="1"/>
</dbReference>
<sequence length="268" mass="29096">MGNCLMSLKSHSAAEKSVSNMYSNQSTNPDTRPSTYTTTSGTLSNTNGEGSSVTSSSAGQQSQSQFSAAASCGTGTSSMGEILATPNLKVYSFADLKSATKSFKSDTVLGVGGFGTVYKGWVDGDTLEPCKVGTGIMVAVKKLNHESVQGFQEWQGVLLLKYCHLYVKSDVYGFGVVLLEMLTGLRVVDMKRPSSQHNLIDWAKPRLLHKRKLKTMMDARIQGQYSTKAAVQAAQLTLQCLEIEPRNRPSMKEVVEVLEQVDSMTVRQ</sequence>
<dbReference type="InterPro" id="IPR017441">
    <property type="entry name" value="Protein_kinase_ATP_BS"/>
</dbReference>
<dbReference type="GO" id="GO:0005886">
    <property type="term" value="C:plasma membrane"/>
    <property type="evidence" value="ECO:0007669"/>
    <property type="project" value="UniProtKB-SubCell"/>
</dbReference>
<evidence type="ECO:0000256" key="4">
    <source>
        <dbReference type="SAM" id="MobiDB-lite"/>
    </source>
</evidence>
<name>A0A166AJY5_DAUCS</name>
<accession>A0A166AJY5</accession>
<evidence type="ECO:0000313" key="6">
    <source>
        <dbReference type="EMBL" id="KZN01379.1"/>
    </source>
</evidence>
<dbReference type="Gene3D" id="1.10.510.10">
    <property type="entry name" value="Transferase(Phosphotransferase) domain 1"/>
    <property type="match status" value="1"/>
</dbReference>
<keyword evidence="2" id="KW-1003">Cell membrane</keyword>
<evidence type="ECO:0000256" key="1">
    <source>
        <dbReference type="ARBA" id="ARBA00004236"/>
    </source>
</evidence>
<dbReference type="InterPro" id="IPR050823">
    <property type="entry name" value="Plant_Ser_Thr_Prot_Kinase"/>
</dbReference>
<dbReference type="InterPro" id="IPR001245">
    <property type="entry name" value="Ser-Thr/Tyr_kinase_cat_dom"/>
</dbReference>
<dbReference type="PANTHER" id="PTHR45621">
    <property type="entry name" value="OS01G0588500 PROTEIN-RELATED"/>
    <property type="match status" value="1"/>
</dbReference>
<keyword evidence="2" id="KW-0472">Membrane</keyword>
<protein>
    <recommendedName>
        <fullName evidence="5">Serine-threonine/tyrosine-protein kinase catalytic domain-containing protein</fullName>
    </recommendedName>
</protein>
<keyword evidence="3" id="KW-0067">ATP-binding</keyword>
<feature type="domain" description="Serine-threonine/tyrosine-protein kinase catalytic" evidence="5">
    <location>
        <begin position="154"/>
        <end position="258"/>
    </location>
</feature>
<dbReference type="Gramene" id="KZN01379">
    <property type="protein sequence ID" value="KZN01379"/>
    <property type="gene ID" value="DCAR_010133"/>
</dbReference>
<dbReference type="EMBL" id="LNRQ01000003">
    <property type="protein sequence ID" value="KZN01379.1"/>
    <property type="molecule type" value="Genomic_DNA"/>
</dbReference>
<evidence type="ECO:0000259" key="5">
    <source>
        <dbReference type="Pfam" id="PF07714"/>
    </source>
</evidence>
<feature type="compositionally biased region" description="Low complexity" evidence="4">
    <location>
        <begin position="27"/>
        <end position="60"/>
    </location>
</feature>
<gene>
    <name evidence="6" type="ORF">DCAR_010133</name>
</gene>
<dbReference type="InterPro" id="IPR011009">
    <property type="entry name" value="Kinase-like_dom_sf"/>
</dbReference>
<reference evidence="6" key="1">
    <citation type="journal article" date="2016" name="Nat. Genet.">
        <title>A high-quality carrot genome assembly provides new insights into carotenoid accumulation and asterid genome evolution.</title>
        <authorList>
            <person name="Iorizzo M."/>
            <person name="Ellison S."/>
            <person name="Senalik D."/>
            <person name="Zeng P."/>
            <person name="Satapoomin P."/>
            <person name="Huang J."/>
            <person name="Bowman M."/>
            <person name="Iovene M."/>
            <person name="Sanseverino W."/>
            <person name="Cavagnaro P."/>
            <person name="Yildiz M."/>
            <person name="Macko-Podgorni A."/>
            <person name="Moranska E."/>
            <person name="Grzebelus E."/>
            <person name="Grzebelus D."/>
            <person name="Ashrafi H."/>
            <person name="Zheng Z."/>
            <person name="Cheng S."/>
            <person name="Spooner D."/>
            <person name="Van Deynze A."/>
            <person name="Simon P."/>
        </authorList>
    </citation>
    <scope>NUCLEOTIDE SEQUENCE [LARGE SCALE GENOMIC DNA]</scope>
    <source>
        <tissue evidence="6">Leaf</tissue>
    </source>
</reference>
<dbReference type="OMA" id="HCVIDSK"/>